<dbReference type="Proteomes" id="UP000094969">
    <property type="component" value="Chromosome"/>
</dbReference>
<feature type="region of interest" description="Disordered" evidence="1">
    <location>
        <begin position="210"/>
        <end position="279"/>
    </location>
</feature>
<organism evidence="2 3">
    <name type="scientific">Bosea vaviloviae</name>
    <dbReference type="NCBI Taxonomy" id="1526658"/>
    <lineage>
        <taxon>Bacteria</taxon>
        <taxon>Pseudomonadati</taxon>
        <taxon>Pseudomonadota</taxon>
        <taxon>Alphaproteobacteria</taxon>
        <taxon>Hyphomicrobiales</taxon>
        <taxon>Boseaceae</taxon>
        <taxon>Bosea</taxon>
    </lineage>
</organism>
<evidence type="ECO:0000313" key="3">
    <source>
        <dbReference type="Proteomes" id="UP000094969"/>
    </source>
</evidence>
<gene>
    <name evidence="2" type="ORF">BHK69_12145</name>
</gene>
<feature type="region of interest" description="Disordered" evidence="1">
    <location>
        <begin position="78"/>
        <end position="165"/>
    </location>
</feature>
<keyword evidence="3" id="KW-1185">Reference proteome</keyword>
<proteinExistence type="predicted"/>
<dbReference type="InterPro" id="IPR018648">
    <property type="entry name" value="DUF2076"/>
</dbReference>
<sequence length="279" mass="28811">MTMTPQERDVIAGIFDRLKQAANQPRDPEAERFISDRLREQPYAPYAMAQAVYVQEQALTNLQAQVEDLQAQMRDLQNRQAEAPPQSGGFLSGIFGSGTKPPDASQRPGSVPAFPQSGAGQPSSPWNSPQPNAMQAAPMQPGMQPQQPGPWAGQGAQQPPAARGGGFMASALTTAAGVAGGMMLGNVLTNAFGGHGAGAGAAKASDLNSISDSAKLNPPTPDATKGNDAASTQNAGDNANYNDGSSNPANYQNASTDTPADDGYDDGSSFAGDDDDSWT</sequence>
<evidence type="ECO:0000313" key="2">
    <source>
        <dbReference type="EMBL" id="AOO81113.1"/>
    </source>
</evidence>
<feature type="compositionally biased region" description="Low complexity" evidence="1">
    <location>
        <begin position="121"/>
        <end position="162"/>
    </location>
</feature>
<dbReference type="STRING" id="1526658.BHK69_12145"/>
<feature type="compositionally biased region" description="Low complexity" evidence="1">
    <location>
        <begin position="87"/>
        <end position="98"/>
    </location>
</feature>
<accession>A0A1D7U167</accession>
<dbReference type="AlphaFoldDB" id="A0A1D7U167"/>
<reference evidence="2 3" key="1">
    <citation type="journal article" date="2015" name="Antonie Van Leeuwenhoek">
        <title>Bosea vaviloviae sp. nov., a new species of slow-growing rhizobia isolated from nodules of the relict species Vavilovia formosa (Stev.) Fed.</title>
        <authorList>
            <person name="Safronova V.I."/>
            <person name="Kuznetsova I.G."/>
            <person name="Sazanova A.L."/>
            <person name="Kimeklis A.K."/>
            <person name="Belimov A.A."/>
            <person name="Andronov E.E."/>
            <person name="Pinaev A.G."/>
            <person name="Chizhevskaya E.P."/>
            <person name="Pukhaev A.R."/>
            <person name="Popov K.P."/>
            <person name="Willems A."/>
            <person name="Tikhonovich I.A."/>
        </authorList>
    </citation>
    <scope>NUCLEOTIDE SEQUENCE [LARGE SCALE GENOMIC DNA]</scope>
    <source>
        <strain evidence="2 3">Vaf18</strain>
    </source>
</reference>
<dbReference type="KEGG" id="bvv:BHK69_12145"/>
<feature type="compositionally biased region" description="Polar residues" evidence="1">
    <location>
        <begin position="229"/>
        <end position="258"/>
    </location>
</feature>
<protein>
    <recommendedName>
        <fullName evidence="4">ABC transporter substrate-binding protein</fullName>
    </recommendedName>
</protein>
<evidence type="ECO:0000256" key="1">
    <source>
        <dbReference type="SAM" id="MobiDB-lite"/>
    </source>
</evidence>
<dbReference type="Pfam" id="PF09849">
    <property type="entry name" value="DUF2076"/>
    <property type="match status" value="1"/>
</dbReference>
<evidence type="ECO:0008006" key="4">
    <source>
        <dbReference type="Google" id="ProtNLM"/>
    </source>
</evidence>
<dbReference type="EMBL" id="CP017147">
    <property type="protein sequence ID" value="AOO81113.1"/>
    <property type="molecule type" value="Genomic_DNA"/>
</dbReference>
<name>A0A1D7U167_9HYPH</name>